<dbReference type="AlphaFoldDB" id="A0A4P6JLE7"/>
<evidence type="ECO:0000313" key="2">
    <source>
        <dbReference type="EMBL" id="QBD76015.1"/>
    </source>
</evidence>
<proteinExistence type="predicted"/>
<keyword evidence="2" id="KW-0808">Transferase</keyword>
<feature type="domain" description="N-acetyltransferase" evidence="1">
    <location>
        <begin position="124"/>
        <end position="262"/>
    </location>
</feature>
<dbReference type="GO" id="GO:0016747">
    <property type="term" value="F:acyltransferase activity, transferring groups other than amino-acyl groups"/>
    <property type="evidence" value="ECO:0007669"/>
    <property type="project" value="InterPro"/>
</dbReference>
<dbReference type="InterPro" id="IPR000182">
    <property type="entry name" value="GNAT_dom"/>
</dbReference>
<organism evidence="2 3">
    <name type="scientific">Ktedonosporobacter rubrisoli</name>
    <dbReference type="NCBI Taxonomy" id="2509675"/>
    <lineage>
        <taxon>Bacteria</taxon>
        <taxon>Bacillati</taxon>
        <taxon>Chloroflexota</taxon>
        <taxon>Ktedonobacteria</taxon>
        <taxon>Ktedonobacterales</taxon>
        <taxon>Ktedonosporobacteraceae</taxon>
        <taxon>Ktedonosporobacter</taxon>
    </lineage>
</organism>
<accession>A0A4P6JLE7</accession>
<dbReference type="KEGG" id="kbs:EPA93_08355"/>
<dbReference type="Gene3D" id="3.40.630.30">
    <property type="match status" value="1"/>
</dbReference>
<dbReference type="EMBL" id="CP035758">
    <property type="protein sequence ID" value="QBD76015.1"/>
    <property type="molecule type" value="Genomic_DNA"/>
</dbReference>
<keyword evidence="3" id="KW-1185">Reference proteome</keyword>
<sequence>MDEMILLHRIEATFMMQGYYPYVEGLVWPINVPGVTARSSPTQNTLLNLVGLATFTKANVDKGIAQVLARYRQEGRFFCWLVGPTSQPSNLGERLTAAGLNYQGSIKGLVLRNIDQAIKSNQEVSVKEVPFVAWNAHLSMIAEAFGLDRDAMSIINRCYEVIEQPVAFYLAYVPDQEEPVATAVSVFDDHGIVVLLGAATLEAYRGRGIYTTMVAKRLEDARARGATTAIVQSDPETSAPILHTLGFEQVCSLDKYVPGDRS</sequence>
<reference evidence="2 3" key="1">
    <citation type="submission" date="2019-01" db="EMBL/GenBank/DDBJ databases">
        <title>Ktedonosporobacter rubrisoli SCAWS-G2.</title>
        <authorList>
            <person name="Huang Y."/>
            <person name="Yan B."/>
        </authorList>
    </citation>
    <scope>NUCLEOTIDE SEQUENCE [LARGE SCALE GENOMIC DNA]</scope>
    <source>
        <strain evidence="2 3">SCAWS-G2</strain>
    </source>
</reference>
<dbReference type="CDD" id="cd04301">
    <property type="entry name" value="NAT_SF"/>
    <property type="match status" value="1"/>
</dbReference>
<evidence type="ECO:0000313" key="3">
    <source>
        <dbReference type="Proteomes" id="UP000290365"/>
    </source>
</evidence>
<protein>
    <submittedName>
        <fullName evidence="2">N-acetyltransferase</fullName>
    </submittedName>
</protein>
<dbReference type="RefSeq" id="WP_129886611.1">
    <property type="nucleotide sequence ID" value="NZ_CP035758.1"/>
</dbReference>
<gene>
    <name evidence="2" type="ORF">EPA93_08355</name>
</gene>
<name>A0A4P6JLE7_KTERU</name>
<dbReference type="InterPro" id="IPR016181">
    <property type="entry name" value="Acyl_CoA_acyltransferase"/>
</dbReference>
<dbReference type="Proteomes" id="UP000290365">
    <property type="component" value="Chromosome"/>
</dbReference>
<evidence type="ECO:0000259" key="1">
    <source>
        <dbReference type="PROSITE" id="PS51186"/>
    </source>
</evidence>
<dbReference type="Pfam" id="PF00583">
    <property type="entry name" value="Acetyltransf_1"/>
    <property type="match status" value="1"/>
</dbReference>
<dbReference type="OrthoDB" id="4375873at2"/>
<dbReference type="PROSITE" id="PS51186">
    <property type="entry name" value="GNAT"/>
    <property type="match status" value="1"/>
</dbReference>
<dbReference type="SUPFAM" id="SSF55729">
    <property type="entry name" value="Acyl-CoA N-acyltransferases (Nat)"/>
    <property type="match status" value="1"/>
</dbReference>